<evidence type="ECO:0000313" key="1">
    <source>
        <dbReference type="EMBL" id="SHF30131.1"/>
    </source>
</evidence>
<protein>
    <submittedName>
        <fullName evidence="1">Natural product</fullName>
    </submittedName>
</protein>
<dbReference type="EMBL" id="FQVD01000015">
    <property type="protein sequence ID" value="SHF30131.1"/>
    <property type="molecule type" value="Genomic_DNA"/>
</dbReference>
<name>A0A1M5AIM9_9BACE</name>
<dbReference type="RefSeq" id="WP_025074871.1">
    <property type="nucleotide sequence ID" value="NZ_FQVD01000015.1"/>
</dbReference>
<dbReference type="STRING" id="871325.SAMN05444349_11586"/>
<dbReference type="Proteomes" id="UP000184436">
    <property type="component" value="Unassembled WGS sequence"/>
</dbReference>
<dbReference type="AlphaFoldDB" id="A0A1M5AIM9"/>
<sequence>MKKITRANFEGLRQRYPVLNKEKMRRYVGGNSTTLYDESDLALLNVYTLDIDMDACSAVGSDKADEMEEDVWTSDLGISVFSADDYGASGYGFYGGFGGGSYGGHDWDIDGGYLDEVVIYGSNNYGYMLPEVTIYGEKPDNVYPDWYYYDPWGEDLYLGDYDDHSYPWGGYYDGYYIYNNWNGNSGGGGGSSSGPSSNSLTDGVNIENFTFNTESEAAFHEQLTKILESNSILKNLLSYMNKGYVHLTFSISEMNQNVPASTDCSSDTSFCMTFNTQFINEDGWNRILKGDNIGYDWNKVKTKEEALVVILAHEAQHANHIARYYDVTKQANGDAVIAARIFREQGYSQEFVNIFIDENTHKYKEYFADGLHDYMKKYNHGVIDTALDEYRNDFK</sequence>
<gene>
    <name evidence="1" type="ORF">SAMN05444349_11586</name>
</gene>
<accession>A0A1M5AIM9</accession>
<organism evidence="1 2">
    <name type="scientific">Bacteroides faecichinchillae</name>
    <dbReference type="NCBI Taxonomy" id="871325"/>
    <lineage>
        <taxon>Bacteria</taxon>
        <taxon>Pseudomonadati</taxon>
        <taxon>Bacteroidota</taxon>
        <taxon>Bacteroidia</taxon>
        <taxon>Bacteroidales</taxon>
        <taxon>Bacteroidaceae</taxon>
        <taxon>Bacteroides</taxon>
    </lineage>
</organism>
<proteinExistence type="predicted"/>
<dbReference type="OrthoDB" id="10007083at2"/>
<keyword evidence="2" id="KW-1185">Reference proteome</keyword>
<evidence type="ECO:0000313" key="2">
    <source>
        <dbReference type="Proteomes" id="UP000184436"/>
    </source>
</evidence>
<reference evidence="1 2" key="1">
    <citation type="submission" date="2016-11" db="EMBL/GenBank/DDBJ databases">
        <authorList>
            <person name="Jaros S."/>
            <person name="Januszkiewicz K."/>
            <person name="Wedrychowicz H."/>
        </authorList>
    </citation>
    <scope>NUCLEOTIDE SEQUENCE [LARGE SCALE GENOMIC DNA]</scope>
    <source>
        <strain evidence="1 2">DSM 26883</strain>
    </source>
</reference>